<dbReference type="EMBL" id="JAPNOA010000058">
    <property type="protein sequence ID" value="MCY0966922.1"/>
    <property type="molecule type" value="Genomic_DNA"/>
</dbReference>
<gene>
    <name evidence="1" type="ORF">OUO13_17225</name>
</gene>
<dbReference type="AlphaFoldDB" id="A0A9X3ISY9"/>
<organism evidence="1 2">
    <name type="scientific">Parathalassolituus penaei</name>
    <dbReference type="NCBI Taxonomy" id="2997323"/>
    <lineage>
        <taxon>Bacteria</taxon>
        <taxon>Pseudomonadati</taxon>
        <taxon>Pseudomonadota</taxon>
        <taxon>Gammaproteobacteria</taxon>
        <taxon>Oceanospirillales</taxon>
        <taxon>Oceanospirillaceae</taxon>
        <taxon>Parathalassolituus</taxon>
    </lineage>
</organism>
<evidence type="ECO:0000313" key="1">
    <source>
        <dbReference type="EMBL" id="MCY0966922.1"/>
    </source>
</evidence>
<evidence type="ECO:0000313" key="2">
    <source>
        <dbReference type="Proteomes" id="UP001150830"/>
    </source>
</evidence>
<accession>A0A9X3ISY9</accession>
<comment type="caution">
    <text evidence="1">The sequence shown here is derived from an EMBL/GenBank/DDBJ whole genome shotgun (WGS) entry which is preliminary data.</text>
</comment>
<keyword evidence="2" id="KW-1185">Reference proteome</keyword>
<proteinExistence type="predicted"/>
<dbReference type="Proteomes" id="UP001150830">
    <property type="component" value="Unassembled WGS sequence"/>
</dbReference>
<dbReference type="RefSeq" id="WP_283175129.1">
    <property type="nucleotide sequence ID" value="NZ_JAPNOA010000058.1"/>
</dbReference>
<protein>
    <submittedName>
        <fullName evidence="1">Uncharacterized protein</fullName>
    </submittedName>
</protein>
<reference evidence="1" key="1">
    <citation type="submission" date="2022-11" db="EMBL/GenBank/DDBJ databases">
        <title>Parathalassolutuus dongxingensis gen. nov., sp. nov., a novel member of family Oceanospirillaceae isolated from a coastal shrimp pond in Guangxi, China.</title>
        <authorList>
            <person name="Chen H."/>
        </authorList>
    </citation>
    <scope>NUCLEOTIDE SEQUENCE</scope>
    <source>
        <strain evidence="1">G-43</strain>
    </source>
</reference>
<sequence>MFAGMVIKGLMAFIDKKLGDAGKVLDLQLDKDKRSMRMTLQLHGEAEALEVALLDYSLEQEGNVTRLNFGRVELSRPWMQSLLNHYLPKPGVVVPEKYASMLGMLL</sequence>
<name>A0A9X3ISY9_9GAMM</name>